<dbReference type="AlphaFoldDB" id="A0A0E9QGE8"/>
<accession>A0A0E9QGE8</accession>
<organism evidence="1">
    <name type="scientific">Anguilla anguilla</name>
    <name type="common">European freshwater eel</name>
    <name type="synonym">Muraena anguilla</name>
    <dbReference type="NCBI Taxonomy" id="7936"/>
    <lineage>
        <taxon>Eukaryota</taxon>
        <taxon>Metazoa</taxon>
        <taxon>Chordata</taxon>
        <taxon>Craniata</taxon>
        <taxon>Vertebrata</taxon>
        <taxon>Euteleostomi</taxon>
        <taxon>Actinopterygii</taxon>
        <taxon>Neopterygii</taxon>
        <taxon>Teleostei</taxon>
        <taxon>Anguilliformes</taxon>
        <taxon>Anguillidae</taxon>
        <taxon>Anguilla</taxon>
    </lineage>
</organism>
<evidence type="ECO:0000313" key="1">
    <source>
        <dbReference type="EMBL" id="JAH15951.1"/>
    </source>
</evidence>
<protein>
    <submittedName>
        <fullName evidence="1">Uncharacterized protein</fullName>
    </submittedName>
</protein>
<dbReference type="EMBL" id="GBXM01092626">
    <property type="protein sequence ID" value="JAH15951.1"/>
    <property type="molecule type" value="Transcribed_RNA"/>
</dbReference>
<reference evidence="1" key="1">
    <citation type="submission" date="2014-11" db="EMBL/GenBank/DDBJ databases">
        <authorList>
            <person name="Amaro Gonzalez C."/>
        </authorList>
    </citation>
    <scope>NUCLEOTIDE SEQUENCE</scope>
</reference>
<reference evidence="1" key="2">
    <citation type="journal article" date="2015" name="Fish Shellfish Immunol.">
        <title>Early steps in the European eel (Anguilla anguilla)-Vibrio vulnificus interaction in the gills: Role of the RtxA13 toxin.</title>
        <authorList>
            <person name="Callol A."/>
            <person name="Pajuelo D."/>
            <person name="Ebbesson L."/>
            <person name="Teles M."/>
            <person name="MacKenzie S."/>
            <person name="Amaro C."/>
        </authorList>
    </citation>
    <scope>NUCLEOTIDE SEQUENCE</scope>
</reference>
<name>A0A0E9QGE8_ANGAN</name>
<sequence>MSAELTQSSAGCRGYCWRPGLYPPHTMQAHLHWVLREAHKKRLQLPQDELFLLK</sequence>
<proteinExistence type="predicted"/>